<feature type="region of interest" description="Disordered" evidence="1">
    <location>
        <begin position="1"/>
        <end position="47"/>
    </location>
</feature>
<dbReference type="EMBL" id="BPQB01000050">
    <property type="protein sequence ID" value="GJE95567.1"/>
    <property type="molecule type" value="Genomic_DNA"/>
</dbReference>
<feature type="compositionally biased region" description="Basic and acidic residues" evidence="1">
    <location>
        <begin position="150"/>
        <end position="162"/>
    </location>
</feature>
<protein>
    <submittedName>
        <fullName evidence="2">Uncharacterized protein</fullName>
    </submittedName>
</protein>
<organism evidence="2 3">
    <name type="scientific">Phanerochaete sordida</name>
    <dbReference type="NCBI Taxonomy" id="48140"/>
    <lineage>
        <taxon>Eukaryota</taxon>
        <taxon>Fungi</taxon>
        <taxon>Dikarya</taxon>
        <taxon>Basidiomycota</taxon>
        <taxon>Agaricomycotina</taxon>
        <taxon>Agaricomycetes</taxon>
        <taxon>Polyporales</taxon>
        <taxon>Phanerochaetaceae</taxon>
        <taxon>Phanerochaete</taxon>
    </lineage>
</organism>
<evidence type="ECO:0000313" key="3">
    <source>
        <dbReference type="Proteomes" id="UP000703269"/>
    </source>
</evidence>
<dbReference type="OrthoDB" id="3210574at2759"/>
<feature type="compositionally biased region" description="Polar residues" evidence="1">
    <location>
        <begin position="78"/>
        <end position="87"/>
    </location>
</feature>
<dbReference type="Proteomes" id="UP000703269">
    <property type="component" value="Unassembled WGS sequence"/>
</dbReference>
<keyword evidence="3" id="KW-1185">Reference proteome</keyword>
<accession>A0A9P3GI94</accession>
<feature type="region of interest" description="Disordered" evidence="1">
    <location>
        <begin position="70"/>
        <end position="122"/>
    </location>
</feature>
<name>A0A9P3GI94_9APHY</name>
<comment type="caution">
    <text evidence="2">The sequence shown here is derived from an EMBL/GenBank/DDBJ whole genome shotgun (WGS) entry which is preliminary data.</text>
</comment>
<proteinExistence type="predicted"/>
<reference evidence="2 3" key="1">
    <citation type="submission" date="2021-08" db="EMBL/GenBank/DDBJ databases">
        <title>Draft Genome Sequence of Phanerochaete sordida strain YK-624.</title>
        <authorList>
            <person name="Mori T."/>
            <person name="Dohra H."/>
            <person name="Suzuki T."/>
            <person name="Kawagishi H."/>
            <person name="Hirai H."/>
        </authorList>
    </citation>
    <scope>NUCLEOTIDE SEQUENCE [LARGE SCALE GENOMIC DNA]</scope>
    <source>
        <strain evidence="2 3">YK-624</strain>
    </source>
</reference>
<evidence type="ECO:0000313" key="2">
    <source>
        <dbReference type="EMBL" id="GJE95567.1"/>
    </source>
</evidence>
<dbReference type="AlphaFoldDB" id="A0A9P3GI94"/>
<evidence type="ECO:0000256" key="1">
    <source>
        <dbReference type="SAM" id="MobiDB-lite"/>
    </source>
</evidence>
<sequence>MSSAATNYDNVYVAQPPPEHHKHQSSDVLPGARGAHQGAVDYSADVTNDSGVWESRNERRFGAGTDTGAVMAGGQHAGGQTNIPSTMDDQRFEHGSGAGESDRPLNVQPTSQGGVAIDGRDDLPEGHAKMADKLIGKTQKVAGKMMHKPALHEKGELREAGGKEAAAGKTRAPHD</sequence>
<gene>
    <name evidence="2" type="ORF">PsYK624_117530</name>
</gene>
<feature type="region of interest" description="Disordered" evidence="1">
    <location>
        <begin position="139"/>
        <end position="175"/>
    </location>
</feature>